<dbReference type="AlphaFoldDB" id="A0A1F7RQP3"/>
<keyword evidence="2" id="KW-0812">Transmembrane</keyword>
<proteinExistence type="predicted"/>
<dbReference type="GO" id="GO:0016020">
    <property type="term" value="C:membrane"/>
    <property type="evidence" value="ECO:0007669"/>
    <property type="project" value="UniProtKB-SubCell"/>
</dbReference>
<evidence type="ECO:0000256" key="3">
    <source>
        <dbReference type="ARBA" id="ARBA00022989"/>
    </source>
</evidence>
<name>A0A1F7RQP3_9BACT</name>
<dbReference type="GO" id="GO:0006465">
    <property type="term" value="P:signal peptide processing"/>
    <property type="evidence" value="ECO:0007669"/>
    <property type="project" value="UniProtKB-UniRule"/>
</dbReference>
<dbReference type="SUPFAM" id="SSF51306">
    <property type="entry name" value="LexA/Signal peptidase"/>
    <property type="match status" value="1"/>
</dbReference>
<evidence type="ECO:0000256" key="4">
    <source>
        <dbReference type="ARBA" id="ARBA00023136"/>
    </source>
</evidence>
<evidence type="ECO:0000256" key="5">
    <source>
        <dbReference type="NCBIfam" id="TIGR02228"/>
    </source>
</evidence>
<evidence type="ECO:0000313" key="7">
    <source>
        <dbReference type="Proteomes" id="UP000178435"/>
    </source>
</evidence>
<organism evidence="6 7">
    <name type="scientific">Candidatus Schekmanbacteria bacterium RBG_16_38_11</name>
    <dbReference type="NCBI Taxonomy" id="1817880"/>
    <lineage>
        <taxon>Bacteria</taxon>
        <taxon>Candidatus Schekmaniibacteriota</taxon>
    </lineage>
</organism>
<evidence type="ECO:0000256" key="1">
    <source>
        <dbReference type="ARBA" id="ARBA00004370"/>
    </source>
</evidence>
<comment type="caution">
    <text evidence="6">The sequence shown here is derived from an EMBL/GenBank/DDBJ whole genome shotgun (WGS) entry which is preliminary data.</text>
</comment>
<dbReference type="EC" id="3.4.21.89" evidence="5"/>
<evidence type="ECO:0000313" key="6">
    <source>
        <dbReference type="EMBL" id="OGL43862.1"/>
    </source>
</evidence>
<dbReference type="NCBIfam" id="TIGR02228">
    <property type="entry name" value="sigpep_I_arch"/>
    <property type="match status" value="1"/>
</dbReference>
<dbReference type="GO" id="GO:0004252">
    <property type="term" value="F:serine-type endopeptidase activity"/>
    <property type="evidence" value="ECO:0007669"/>
    <property type="project" value="UniProtKB-UniRule"/>
</dbReference>
<dbReference type="InterPro" id="IPR036286">
    <property type="entry name" value="LexA/Signal_pep-like_sf"/>
</dbReference>
<dbReference type="InterPro" id="IPR001733">
    <property type="entry name" value="Peptidase_S26B"/>
</dbReference>
<gene>
    <name evidence="6" type="ORF">A2149_07530</name>
</gene>
<protein>
    <recommendedName>
        <fullName evidence="5">Signal peptidase I</fullName>
        <ecNumber evidence="5">3.4.21.89</ecNumber>
    </recommendedName>
</protein>
<dbReference type="GO" id="GO:0009003">
    <property type="term" value="F:signal peptidase activity"/>
    <property type="evidence" value="ECO:0007669"/>
    <property type="project" value="UniProtKB-EC"/>
</dbReference>
<comment type="subcellular location">
    <subcellularLocation>
        <location evidence="1">Membrane</location>
    </subcellularLocation>
</comment>
<dbReference type="Gene3D" id="2.10.109.10">
    <property type="entry name" value="Umud Fragment, subunit A"/>
    <property type="match status" value="1"/>
</dbReference>
<dbReference type="EMBL" id="MGDF01000170">
    <property type="protein sequence ID" value="OGL43862.1"/>
    <property type="molecule type" value="Genomic_DNA"/>
</dbReference>
<keyword evidence="4" id="KW-0472">Membrane</keyword>
<reference evidence="6 7" key="1">
    <citation type="journal article" date="2016" name="Nat. Commun.">
        <title>Thousands of microbial genomes shed light on interconnected biogeochemical processes in an aquifer system.</title>
        <authorList>
            <person name="Anantharaman K."/>
            <person name="Brown C.T."/>
            <person name="Hug L.A."/>
            <person name="Sharon I."/>
            <person name="Castelle C.J."/>
            <person name="Probst A.J."/>
            <person name="Thomas B.C."/>
            <person name="Singh A."/>
            <person name="Wilkins M.J."/>
            <person name="Karaoz U."/>
            <person name="Brodie E.L."/>
            <person name="Williams K.H."/>
            <person name="Hubbard S.S."/>
            <person name="Banfield J.F."/>
        </authorList>
    </citation>
    <scope>NUCLEOTIDE SEQUENCE [LARGE SCALE GENOMIC DNA]</scope>
</reference>
<dbReference type="Proteomes" id="UP000178435">
    <property type="component" value="Unassembled WGS sequence"/>
</dbReference>
<sequence>MKEKENTGEGIIFKELSCEILKKGHLLRFQARGNSMHPFIKDKDIIKIKPVEPLKLKAGDVIFYLSGSKRLIAHRLIKKTKGKEDELLFVTKGDSTHGFDEAIPSSSVLGKVVAVERDEKEISMETRVAGFKNFLLSKTSPFSFILYPLGRRVKKIGLAIFKK</sequence>
<keyword evidence="3" id="KW-1133">Transmembrane helix</keyword>
<evidence type="ECO:0000256" key="2">
    <source>
        <dbReference type="ARBA" id="ARBA00022692"/>
    </source>
</evidence>
<accession>A0A1F7RQP3</accession>